<feature type="transmembrane region" description="Helical" evidence="1">
    <location>
        <begin position="78"/>
        <end position="96"/>
    </location>
</feature>
<evidence type="ECO:0000313" key="3">
    <source>
        <dbReference type="Proteomes" id="UP001298593"/>
    </source>
</evidence>
<dbReference type="Proteomes" id="UP001298593">
    <property type="component" value="Unassembled WGS sequence"/>
</dbReference>
<protein>
    <recommendedName>
        <fullName evidence="4">Membrane protein insertase YidC</fullName>
    </recommendedName>
</protein>
<comment type="caution">
    <text evidence="2">The sequence shown here is derived from an EMBL/GenBank/DDBJ whole genome shotgun (WGS) entry which is preliminary data.</text>
</comment>
<gene>
    <name evidence="2" type="ORF">KV113_19975</name>
</gene>
<feature type="transmembrane region" description="Helical" evidence="1">
    <location>
        <begin position="6"/>
        <end position="28"/>
    </location>
</feature>
<sequence>MSFGFWGALTVLAAVMALVFAGCALVYVRRLENRMPAALGEKIGAHKAVLAKVRKRQTLTQDEFTYARELVADARSPLAYAIPAAIFSAGLFYIVGCLHELDVHGGHPSFRTFIGGFPMLGSLNMLGQFRRVARLKSRLPDAVPL</sequence>
<accession>A0ABU5Y3I8</accession>
<evidence type="ECO:0008006" key="4">
    <source>
        <dbReference type="Google" id="ProtNLM"/>
    </source>
</evidence>
<evidence type="ECO:0000256" key="1">
    <source>
        <dbReference type="SAM" id="Phobius"/>
    </source>
</evidence>
<keyword evidence="1" id="KW-0812">Transmembrane</keyword>
<keyword evidence="1" id="KW-1133">Transmembrane helix</keyword>
<organism evidence="2 3">
    <name type="scientific">[Mycobacterium] nativiensis</name>
    <dbReference type="NCBI Taxonomy" id="2855503"/>
    <lineage>
        <taxon>Bacteria</taxon>
        <taxon>Bacillati</taxon>
        <taxon>Actinomycetota</taxon>
        <taxon>Actinomycetes</taxon>
        <taxon>Mycobacteriales</taxon>
        <taxon>Mycobacteriaceae</taxon>
        <taxon>Mycolicibacter</taxon>
    </lineage>
</organism>
<dbReference type="EMBL" id="JAYJJU010000023">
    <property type="protein sequence ID" value="MEB3033821.1"/>
    <property type="molecule type" value="Genomic_DNA"/>
</dbReference>
<keyword evidence="1" id="KW-0472">Membrane</keyword>
<evidence type="ECO:0000313" key="2">
    <source>
        <dbReference type="EMBL" id="MEB3033821.1"/>
    </source>
</evidence>
<dbReference type="RefSeq" id="WP_224975856.1">
    <property type="nucleotide sequence ID" value="NZ_JAYJJU010000023.1"/>
</dbReference>
<keyword evidence="3" id="KW-1185">Reference proteome</keyword>
<feature type="transmembrane region" description="Helical" evidence="1">
    <location>
        <begin position="108"/>
        <end position="127"/>
    </location>
</feature>
<reference evidence="2 3" key="1">
    <citation type="submission" date="2023-12" db="EMBL/GenBank/DDBJ databases">
        <title>Description of new species of Mycobacterium terrae complex isolated from sewage at the Sao Paulo Zoological Park Foundation in Brazil.</title>
        <authorList>
            <person name="Romagnoli C.L."/>
            <person name="Conceicao E.C."/>
            <person name="Machado E."/>
            <person name="Barreto L.B.P.F."/>
            <person name="Sharma A."/>
            <person name="Silva N.M."/>
            <person name="Marques L.E."/>
            <person name="Juliana M.A."/>
            <person name="Lourenco M.C.S."/>
            <person name="Digiampietri L.A."/>
            <person name="Suffys P.N."/>
            <person name="Viana-Niero C."/>
        </authorList>
    </citation>
    <scope>NUCLEOTIDE SEQUENCE [LARGE SCALE GENOMIC DNA]</scope>
    <source>
        <strain evidence="2 3">MYC340</strain>
    </source>
</reference>
<name>A0ABU5Y3I8_9MYCO</name>
<proteinExistence type="predicted"/>